<name>A0ABY6LVM9_9FLAO</name>
<reference evidence="5" key="1">
    <citation type="submission" date="2021-08" db="EMBL/GenBank/DDBJ databases">
        <title>Flavobacterium sp. strain CC-SYL302.</title>
        <authorList>
            <person name="Lin S.-Y."/>
            <person name="Lee T.-H."/>
            <person name="Young C.-C."/>
        </authorList>
    </citation>
    <scope>NUCLEOTIDE SEQUENCE</scope>
    <source>
        <strain evidence="5">CC-SYL302</strain>
    </source>
</reference>
<feature type="transmembrane region" description="Helical" evidence="3">
    <location>
        <begin position="12"/>
        <end position="30"/>
    </location>
</feature>
<dbReference type="CDD" id="cd02808">
    <property type="entry name" value="GltS_FMN"/>
    <property type="match status" value="1"/>
</dbReference>
<dbReference type="Proteomes" id="UP001163328">
    <property type="component" value="Chromosome"/>
</dbReference>
<dbReference type="InterPro" id="IPR002932">
    <property type="entry name" value="Glu_synthdom"/>
</dbReference>
<comment type="similarity">
    <text evidence="1 2">Belongs to the glutamate synthase family.</text>
</comment>
<organism evidence="5 6">
    <name type="scientific">Flavobacterium agricola</name>
    <dbReference type="NCBI Taxonomy" id="2870839"/>
    <lineage>
        <taxon>Bacteria</taxon>
        <taxon>Pseudomonadati</taxon>
        <taxon>Bacteroidota</taxon>
        <taxon>Flavobacteriia</taxon>
        <taxon>Flavobacteriales</taxon>
        <taxon>Flavobacteriaceae</taxon>
        <taxon>Flavobacterium</taxon>
    </lineage>
</organism>
<evidence type="ECO:0000256" key="2">
    <source>
        <dbReference type="PIRNR" id="PIRNR006429"/>
    </source>
</evidence>
<dbReference type="PANTHER" id="PTHR43819:SF1">
    <property type="entry name" value="ARCHAEAL-TYPE GLUTAMATE SYNTHASE [NADPH]"/>
    <property type="match status" value="1"/>
</dbReference>
<keyword evidence="6" id="KW-1185">Reference proteome</keyword>
<dbReference type="PANTHER" id="PTHR43819">
    <property type="entry name" value="ARCHAEAL-TYPE GLUTAMATE SYNTHASE [NADPH]"/>
    <property type="match status" value="1"/>
</dbReference>
<dbReference type="Gene3D" id="3.20.20.70">
    <property type="entry name" value="Aldolase class I"/>
    <property type="match status" value="1"/>
</dbReference>
<dbReference type="SUPFAM" id="SSF51395">
    <property type="entry name" value="FMN-linked oxidoreductases"/>
    <property type="match status" value="1"/>
</dbReference>
<dbReference type="Pfam" id="PF01645">
    <property type="entry name" value="Glu_synthase"/>
    <property type="match status" value="1"/>
</dbReference>
<evidence type="ECO:0000256" key="3">
    <source>
        <dbReference type="SAM" id="Phobius"/>
    </source>
</evidence>
<evidence type="ECO:0000256" key="1">
    <source>
        <dbReference type="ARBA" id="ARBA00009716"/>
    </source>
</evidence>
<keyword evidence="3" id="KW-1133">Transmembrane helix</keyword>
<dbReference type="PIRSF" id="PIRSF500060">
    <property type="entry name" value="UCP500060"/>
    <property type="match status" value="1"/>
</dbReference>
<evidence type="ECO:0000259" key="4">
    <source>
        <dbReference type="Pfam" id="PF01645"/>
    </source>
</evidence>
<dbReference type="EMBL" id="CP081495">
    <property type="protein sequence ID" value="UYW00378.1"/>
    <property type="molecule type" value="Genomic_DNA"/>
</dbReference>
<evidence type="ECO:0000313" key="5">
    <source>
        <dbReference type="EMBL" id="UYW00378.1"/>
    </source>
</evidence>
<gene>
    <name evidence="5" type="ORF">K5I29_07305</name>
</gene>
<dbReference type="RefSeq" id="WP_264432062.1">
    <property type="nucleotide sequence ID" value="NZ_CP081495.1"/>
</dbReference>
<keyword evidence="3" id="KW-0812">Transmembrane</keyword>
<keyword evidence="3" id="KW-0472">Membrane</keyword>
<proteinExistence type="inferred from homology"/>
<protein>
    <submittedName>
        <fullName evidence="5">FMN-binding glutamate synthase family protein</fullName>
    </submittedName>
</protein>
<evidence type="ECO:0000313" key="6">
    <source>
        <dbReference type="Proteomes" id="UP001163328"/>
    </source>
</evidence>
<accession>A0ABY6LVM9</accession>
<dbReference type="InterPro" id="IPR013785">
    <property type="entry name" value="Aldolase_TIM"/>
</dbReference>
<feature type="domain" description="Glutamate synthase" evidence="4">
    <location>
        <begin position="160"/>
        <end position="476"/>
    </location>
</feature>
<dbReference type="PIRSF" id="PIRSF006429">
    <property type="entry name" value="GOGAT_lg_2"/>
    <property type="match status" value="1"/>
</dbReference>
<sequence>MSNKKVSLVARQVIWIITLGFLIGTLYLVIKHHAHWLFLTGPLLIFAVVVYDTFQTHHSITKNYPLVGRFRYLFESFRPEFRQYFFEGELDGKPFNRRQRSIVYQRAKNEKQTISFGMQDDPNRVGYEWAAHSVYPKHADSKTFRTLVGGKDCTKPYSASIFNISAMSYGALSKTAIMSLNKGAALGGFAHNSGEGGISDYHRKGGDLIWQIGTGYFGCRDEKGHFSPELFEERAKWDEVKMIELKLSQGAKPGHGGLLPAEKNTPEVAKIRTIKPGIAVHSPSSHTAFSDAKGLIQFIKKLRDLSGGKPVGFKICIGKESEFVDIVKAMKEADIYPDFITVDGAEGGTGAAPLEFIDYMGMALADALVFVNSTLQEFGIREQIKVFAAGKVISAFDLAKALSLGADACYSARGMMFALGCIQALQCDSGKCPVGIATQDKQLYKALDITDKQVRVANFHKNTLKALAEFIGACGFESHEQITPDVFYRKNDKGRNESFAHIYYKNNTNTKKNIVGDAFLNI</sequence>
<dbReference type="InterPro" id="IPR027283">
    <property type="entry name" value="YerD"/>
</dbReference>
<dbReference type="InterPro" id="IPR024188">
    <property type="entry name" value="GltB"/>
</dbReference>